<accession>A0AAV7K2Z3</accession>
<dbReference type="EMBL" id="JAKMXF010000199">
    <property type="protein sequence ID" value="KAI6655298.1"/>
    <property type="molecule type" value="Genomic_DNA"/>
</dbReference>
<evidence type="ECO:0000313" key="2">
    <source>
        <dbReference type="Proteomes" id="UP001165289"/>
    </source>
</evidence>
<protein>
    <submittedName>
        <fullName evidence="1">Zinc finger BED domain-containing protein 5-like</fullName>
    </submittedName>
</protein>
<name>A0AAV7K2Z3_9METZ</name>
<keyword evidence="2" id="KW-1185">Reference proteome</keyword>
<dbReference type="PANTHER" id="PTHR45913">
    <property type="entry name" value="EPM2A-INTERACTING PROTEIN 1"/>
    <property type="match status" value="1"/>
</dbReference>
<gene>
    <name evidence="1" type="ORF">LOD99_2133</name>
</gene>
<dbReference type="AlphaFoldDB" id="A0AAV7K2Z3"/>
<reference evidence="1 2" key="1">
    <citation type="journal article" date="2023" name="BMC Biol.">
        <title>The compact genome of the sponge Oopsacas minuta (Hexactinellida) is lacking key metazoan core genes.</title>
        <authorList>
            <person name="Santini S."/>
            <person name="Schenkelaars Q."/>
            <person name="Jourda C."/>
            <person name="Duchesne M."/>
            <person name="Belahbib H."/>
            <person name="Rocher C."/>
            <person name="Selva M."/>
            <person name="Riesgo A."/>
            <person name="Vervoort M."/>
            <person name="Leys S.P."/>
            <person name="Kodjabachian L."/>
            <person name="Le Bivic A."/>
            <person name="Borchiellini C."/>
            <person name="Claverie J.M."/>
            <person name="Renard E."/>
        </authorList>
    </citation>
    <scope>NUCLEOTIDE SEQUENCE [LARGE SCALE GENOMIC DNA]</scope>
    <source>
        <strain evidence="1">SPO-2</strain>
    </source>
</reference>
<dbReference type="Proteomes" id="UP001165289">
    <property type="component" value="Unassembled WGS sequence"/>
</dbReference>
<proteinExistence type="predicted"/>
<evidence type="ECO:0000313" key="1">
    <source>
        <dbReference type="EMBL" id="KAI6655298.1"/>
    </source>
</evidence>
<dbReference type="PANTHER" id="PTHR45913:SF19">
    <property type="entry name" value="LOW QUALITY PROTEIN: ZINC FINGER BED DOMAIN-CONTAINING PROTEIN 5-LIKE"/>
    <property type="match status" value="1"/>
</dbReference>
<comment type="caution">
    <text evidence="1">The sequence shown here is derived from an EMBL/GenBank/DDBJ whole genome shotgun (WGS) entry which is preliminary data.</text>
</comment>
<organism evidence="1 2">
    <name type="scientific">Oopsacas minuta</name>
    <dbReference type="NCBI Taxonomy" id="111878"/>
    <lineage>
        <taxon>Eukaryota</taxon>
        <taxon>Metazoa</taxon>
        <taxon>Porifera</taxon>
        <taxon>Hexactinellida</taxon>
        <taxon>Hexasterophora</taxon>
        <taxon>Lyssacinosida</taxon>
        <taxon>Leucopsacidae</taxon>
        <taxon>Oopsacas</taxon>
    </lineage>
</organism>
<sequence>MLSRVYSLKNQLLEFFERDGKENSKVFFSKLSDKEWLKKLAYLNDILSRISLLNKSLQGRFTTVIDCVDKIRAFNMKLGLWEAKLTVRKFDYFESNSWRRGYYRSEYRCSSKAHLSALRNEFQTSQI</sequence>